<keyword evidence="3" id="KW-1185">Reference proteome</keyword>
<dbReference type="AlphaFoldDB" id="A0A4C1ZP05"/>
<organism evidence="2 3">
    <name type="scientific">Eumeta variegata</name>
    <name type="common">Bagworm moth</name>
    <name type="synonym">Eumeta japonica</name>
    <dbReference type="NCBI Taxonomy" id="151549"/>
    <lineage>
        <taxon>Eukaryota</taxon>
        <taxon>Metazoa</taxon>
        <taxon>Ecdysozoa</taxon>
        <taxon>Arthropoda</taxon>
        <taxon>Hexapoda</taxon>
        <taxon>Insecta</taxon>
        <taxon>Pterygota</taxon>
        <taxon>Neoptera</taxon>
        <taxon>Endopterygota</taxon>
        <taxon>Lepidoptera</taxon>
        <taxon>Glossata</taxon>
        <taxon>Ditrysia</taxon>
        <taxon>Tineoidea</taxon>
        <taxon>Psychidae</taxon>
        <taxon>Oiketicinae</taxon>
        <taxon>Eumeta</taxon>
    </lineage>
</organism>
<feature type="region of interest" description="Disordered" evidence="1">
    <location>
        <begin position="37"/>
        <end position="87"/>
    </location>
</feature>
<accession>A0A4C1ZP05</accession>
<dbReference type="Proteomes" id="UP000299102">
    <property type="component" value="Unassembled WGS sequence"/>
</dbReference>
<comment type="caution">
    <text evidence="2">The sequence shown here is derived from an EMBL/GenBank/DDBJ whole genome shotgun (WGS) entry which is preliminary data.</text>
</comment>
<evidence type="ECO:0000256" key="1">
    <source>
        <dbReference type="SAM" id="MobiDB-lite"/>
    </source>
</evidence>
<name>A0A4C1ZP05_EUMVA</name>
<protein>
    <submittedName>
        <fullName evidence="2">Uncharacterized protein</fullName>
    </submittedName>
</protein>
<gene>
    <name evidence="2" type="ORF">EVAR_82736_1</name>
</gene>
<dbReference type="EMBL" id="BGZK01001918">
    <property type="protein sequence ID" value="GBP88275.1"/>
    <property type="molecule type" value="Genomic_DNA"/>
</dbReference>
<evidence type="ECO:0000313" key="3">
    <source>
        <dbReference type="Proteomes" id="UP000299102"/>
    </source>
</evidence>
<evidence type="ECO:0000313" key="2">
    <source>
        <dbReference type="EMBL" id="GBP88275.1"/>
    </source>
</evidence>
<sequence>MANCLASFKQTKRPGGIRARGAVRYRGRRQIACITRARDKSAPPSTSASDYIRRNITVGRPHSGVHPPAPRRAPLTDPETDEKYLAR</sequence>
<proteinExistence type="predicted"/>
<reference evidence="2 3" key="1">
    <citation type="journal article" date="2019" name="Commun. Biol.">
        <title>The bagworm genome reveals a unique fibroin gene that provides high tensile strength.</title>
        <authorList>
            <person name="Kono N."/>
            <person name="Nakamura H."/>
            <person name="Ohtoshi R."/>
            <person name="Tomita M."/>
            <person name="Numata K."/>
            <person name="Arakawa K."/>
        </authorList>
    </citation>
    <scope>NUCLEOTIDE SEQUENCE [LARGE SCALE GENOMIC DNA]</scope>
</reference>